<proteinExistence type="predicted"/>
<keyword evidence="2" id="KW-1133">Transmembrane helix</keyword>
<reference evidence="3 4" key="1">
    <citation type="submission" date="2019-07" db="EMBL/GenBank/DDBJ databases">
        <title>Caenimonas sedimenti sp. nov., isolated from activated sludge.</title>
        <authorList>
            <person name="Xu J."/>
        </authorList>
    </citation>
    <scope>NUCLEOTIDE SEQUENCE [LARGE SCALE GENOMIC DNA]</scope>
    <source>
        <strain evidence="3 4">HX-9-20</strain>
    </source>
</reference>
<dbReference type="Proteomes" id="UP000318199">
    <property type="component" value="Unassembled WGS sequence"/>
</dbReference>
<keyword evidence="2" id="KW-0472">Membrane</keyword>
<keyword evidence="2" id="KW-0812">Transmembrane</keyword>
<gene>
    <name evidence="3" type="ORF">FN976_18550</name>
</gene>
<dbReference type="RefSeq" id="WP_145894531.1">
    <property type="nucleotide sequence ID" value="NZ_VOBQ01000014.1"/>
</dbReference>
<sequence length="107" mass="10781">MKDEAHNMQTPKATIRRFKGYGLFGGATLGVLVGILVSGPHSPEWSVVLSLAVVGGFGCGGALIGYLILPQLSGALAGGGSSNPEQEDDRVQARTGSAGPEIGSSAD</sequence>
<evidence type="ECO:0000313" key="4">
    <source>
        <dbReference type="Proteomes" id="UP000318199"/>
    </source>
</evidence>
<evidence type="ECO:0000256" key="2">
    <source>
        <dbReference type="SAM" id="Phobius"/>
    </source>
</evidence>
<protein>
    <submittedName>
        <fullName evidence="3">Uncharacterized protein</fullName>
    </submittedName>
</protein>
<comment type="caution">
    <text evidence="3">The sequence shown here is derived from an EMBL/GenBank/DDBJ whole genome shotgun (WGS) entry which is preliminary data.</text>
</comment>
<organism evidence="3 4">
    <name type="scientific">Caenimonas sedimenti</name>
    <dbReference type="NCBI Taxonomy" id="2596921"/>
    <lineage>
        <taxon>Bacteria</taxon>
        <taxon>Pseudomonadati</taxon>
        <taxon>Pseudomonadota</taxon>
        <taxon>Betaproteobacteria</taxon>
        <taxon>Burkholderiales</taxon>
        <taxon>Comamonadaceae</taxon>
        <taxon>Caenimonas</taxon>
    </lineage>
</organism>
<evidence type="ECO:0000256" key="1">
    <source>
        <dbReference type="SAM" id="MobiDB-lite"/>
    </source>
</evidence>
<name>A0A562ZNC1_9BURK</name>
<dbReference type="EMBL" id="VOBQ01000014">
    <property type="protein sequence ID" value="TWO69818.1"/>
    <property type="molecule type" value="Genomic_DNA"/>
</dbReference>
<feature type="region of interest" description="Disordered" evidence="1">
    <location>
        <begin position="78"/>
        <end position="107"/>
    </location>
</feature>
<dbReference type="AlphaFoldDB" id="A0A562ZNC1"/>
<evidence type="ECO:0000313" key="3">
    <source>
        <dbReference type="EMBL" id="TWO69818.1"/>
    </source>
</evidence>
<accession>A0A562ZNC1</accession>
<feature type="transmembrane region" description="Helical" evidence="2">
    <location>
        <begin position="21"/>
        <end position="39"/>
    </location>
</feature>
<keyword evidence="4" id="KW-1185">Reference proteome</keyword>
<feature type="transmembrane region" description="Helical" evidence="2">
    <location>
        <begin position="45"/>
        <end position="69"/>
    </location>
</feature>